<evidence type="ECO:0000256" key="1">
    <source>
        <dbReference type="SAM" id="SignalP"/>
    </source>
</evidence>
<evidence type="ECO:0008006" key="4">
    <source>
        <dbReference type="Google" id="ProtNLM"/>
    </source>
</evidence>
<dbReference type="PROSITE" id="PS51257">
    <property type="entry name" value="PROKAR_LIPOPROTEIN"/>
    <property type="match status" value="1"/>
</dbReference>
<keyword evidence="1" id="KW-0732">Signal</keyword>
<keyword evidence="3" id="KW-1185">Reference proteome</keyword>
<dbReference type="EMBL" id="JBITYG010000018">
    <property type="protein sequence ID" value="MFI9106453.1"/>
    <property type="molecule type" value="Genomic_DNA"/>
</dbReference>
<dbReference type="RefSeq" id="WP_399657968.1">
    <property type="nucleotide sequence ID" value="NZ_JBITYG010000018.1"/>
</dbReference>
<protein>
    <recommendedName>
        <fullName evidence="4">Lipoprotein</fullName>
    </recommendedName>
</protein>
<organism evidence="2 3">
    <name type="scientific">Streptomyces fildesensis</name>
    <dbReference type="NCBI Taxonomy" id="375757"/>
    <lineage>
        <taxon>Bacteria</taxon>
        <taxon>Bacillati</taxon>
        <taxon>Actinomycetota</taxon>
        <taxon>Actinomycetes</taxon>
        <taxon>Kitasatosporales</taxon>
        <taxon>Streptomycetaceae</taxon>
        <taxon>Streptomyces</taxon>
    </lineage>
</organism>
<accession>A0ABW8CJ60</accession>
<comment type="caution">
    <text evidence="2">The sequence shown here is derived from an EMBL/GenBank/DDBJ whole genome shotgun (WGS) entry which is preliminary data.</text>
</comment>
<sequence length="139" mass="14189">MRPGRVTVALCVVLLSGCAGNAHTKSTAAAVPTTVPAVAGPASIQQIAAVLGCKAEISVVATELRQGSCHTDQGEFRMLTFAAETGQRDWLTEAQAYGGIYLVGTRWVVTAQSQESLKGLRATLGGTIQAATGHAGHGG</sequence>
<name>A0ABW8CJ60_9ACTN</name>
<dbReference type="Proteomes" id="UP001614394">
    <property type="component" value="Unassembled WGS sequence"/>
</dbReference>
<evidence type="ECO:0000313" key="2">
    <source>
        <dbReference type="EMBL" id="MFI9106453.1"/>
    </source>
</evidence>
<proteinExistence type="predicted"/>
<gene>
    <name evidence="2" type="ORF">ACIGXA_38715</name>
</gene>
<reference evidence="2 3" key="1">
    <citation type="submission" date="2024-10" db="EMBL/GenBank/DDBJ databases">
        <title>The Natural Products Discovery Center: Release of the First 8490 Sequenced Strains for Exploring Actinobacteria Biosynthetic Diversity.</title>
        <authorList>
            <person name="Kalkreuter E."/>
            <person name="Kautsar S.A."/>
            <person name="Yang D."/>
            <person name="Bader C.D."/>
            <person name="Teijaro C.N."/>
            <person name="Fluegel L."/>
            <person name="Davis C.M."/>
            <person name="Simpson J.R."/>
            <person name="Lauterbach L."/>
            <person name="Steele A.D."/>
            <person name="Gui C."/>
            <person name="Meng S."/>
            <person name="Li G."/>
            <person name="Viehrig K."/>
            <person name="Ye F."/>
            <person name="Su P."/>
            <person name="Kiefer A.F."/>
            <person name="Nichols A."/>
            <person name="Cepeda A.J."/>
            <person name="Yan W."/>
            <person name="Fan B."/>
            <person name="Jiang Y."/>
            <person name="Adhikari A."/>
            <person name="Zheng C.-J."/>
            <person name="Schuster L."/>
            <person name="Cowan T.M."/>
            <person name="Smanski M.J."/>
            <person name="Chevrette M.G."/>
            <person name="De Carvalho L.P.S."/>
            <person name="Shen B."/>
        </authorList>
    </citation>
    <scope>NUCLEOTIDE SEQUENCE [LARGE SCALE GENOMIC DNA]</scope>
    <source>
        <strain evidence="2 3">NPDC053399</strain>
    </source>
</reference>
<feature type="chain" id="PRO_5046913867" description="Lipoprotein" evidence="1">
    <location>
        <begin position="25"/>
        <end position="139"/>
    </location>
</feature>
<feature type="signal peptide" evidence="1">
    <location>
        <begin position="1"/>
        <end position="24"/>
    </location>
</feature>
<evidence type="ECO:0000313" key="3">
    <source>
        <dbReference type="Proteomes" id="UP001614394"/>
    </source>
</evidence>